<reference evidence="1 2" key="1">
    <citation type="submission" date="2019-09" db="EMBL/GenBank/DDBJ databases">
        <title>Phylogenetic characterization of a novel taxon of the genus Bifidobacterium: Bifidobacterium choloepi sp. nov.</title>
        <authorList>
            <person name="Modesto M."/>
            <person name="Satti M."/>
        </authorList>
    </citation>
    <scope>NUCLEOTIDE SEQUENCE [LARGE SCALE GENOMIC DNA]</scope>
    <source>
        <strain evidence="1 2">BRDM6</strain>
    </source>
</reference>
<evidence type="ECO:0000313" key="2">
    <source>
        <dbReference type="Proteomes" id="UP000469292"/>
    </source>
</evidence>
<dbReference type="AlphaFoldDB" id="A0A6I5MYC3"/>
<proteinExistence type="predicted"/>
<dbReference type="Proteomes" id="UP000469292">
    <property type="component" value="Unassembled WGS sequence"/>
</dbReference>
<keyword evidence="2" id="KW-1185">Reference proteome</keyword>
<protein>
    <submittedName>
        <fullName evidence="1">Uncharacterized protein</fullName>
    </submittedName>
</protein>
<gene>
    <name evidence="1" type="ORF">F6S87_01265</name>
</gene>
<dbReference type="EMBL" id="VYSG01000001">
    <property type="protein sequence ID" value="NEG69277.1"/>
    <property type="molecule type" value="Genomic_DNA"/>
</dbReference>
<sequence length="84" mass="9471">MAPIMPEQSRASPRKERPAAARSLFFHDFSRDIPTLAAVFAGFPVTKIRHRSRHDLVPFPVSPTTKRNMTARRRLTISASEAGR</sequence>
<dbReference type="RefSeq" id="WP_163226865.1">
    <property type="nucleotide sequence ID" value="NZ_VYSG01000001.1"/>
</dbReference>
<evidence type="ECO:0000313" key="1">
    <source>
        <dbReference type="EMBL" id="NEG69277.1"/>
    </source>
</evidence>
<organism evidence="1 2">
    <name type="scientific">Bifidobacterium choloepi</name>
    <dbReference type="NCBI Taxonomy" id="2614131"/>
    <lineage>
        <taxon>Bacteria</taxon>
        <taxon>Bacillati</taxon>
        <taxon>Actinomycetota</taxon>
        <taxon>Actinomycetes</taxon>
        <taxon>Bifidobacteriales</taxon>
        <taxon>Bifidobacteriaceae</taxon>
        <taxon>Bifidobacterium</taxon>
    </lineage>
</organism>
<name>A0A6I5MYC3_9BIFI</name>
<accession>A0A6I5MYC3</accession>
<comment type="caution">
    <text evidence="1">The sequence shown here is derived from an EMBL/GenBank/DDBJ whole genome shotgun (WGS) entry which is preliminary data.</text>
</comment>